<dbReference type="SMR" id="A0A7M6UVT6"/>
<evidence type="ECO:0000256" key="5">
    <source>
        <dbReference type="ARBA" id="ARBA00022725"/>
    </source>
</evidence>
<keyword evidence="3 10" id="KW-0716">Sensory transduction</keyword>
<keyword evidence="12" id="KW-1185">Reference proteome</keyword>
<dbReference type="KEGG" id="nvi:100463071"/>
<keyword evidence="7 10" id="KW-0472">Membrane</keyword>
<dbReference type="PANTHER" id="PTHR21137">
    <property type="entry name" value="ODORANT RECEPTOR"/>
    <property type="match status" value="1"/>
</dbReference>
<keyword evidence="8 10" id="KW-0675">Receptor</keyword>
<keyword evidence="4 10" id="KW-0812">Transmembrane</keyword>
<dbReference type="RefSeq" id="NP_001177504.1">
    <property type="nucleotide sequence ID" value="NM_001190575.1"/>
</dbReference>
<dbReference type="FunCoup" id="A0A7M6UVT6">
    <property type="interactions" value="98"/>
</dbReference>
<evidence type="ECO:0000256" key="10">
    <source>
        <dbReference type="RuleBase" id="RU351113"/>
    </source>
</evidence>
<evidence type="ECO:0000256" key="9">
    <source>
        <dbReference type="ARBA" id="ARBA00023224"/>
    </source>
</evidence>
<feature type="transmembrane region" description="Helical" evidence="10">
    <location>
        <begin position="57"/>
        <end position="79"/>
    </location>
</feature>
<evidence type="ECO:0000313" key="12">
    <source>
        <dbReference type="Proteomes" id="UP000002358"/>
    </source>
</evidence>
<evidence type="ECO:0000256" key="8">
    <source>
        <dbReference type="ARBA" id="ARBA00023170"/>
    </source>
</evidence>
<feature type="transmembrane region" description="Helical" evidence="10">
    <location>
        <begin position="12"/>
        <end position="37"/>
    </location>
</feature>
<keyword evidence="6 10" id="KW-1133">Transmembrane helix</keyword>
<proteinExistence type="inferred from homology"/>
<dbReference type="GO" id="GO:0005549">
    <property type="term" value="F:odorant binding"/>
    <property type="evidence" value="ECO:0007669"/>
    <property type="project" value="InterPro"/>
</dbReference>
<evidence type="ECO:0000256" key="2">
    <source>
        <dbReference type="ARBA" id="ARBA00022475"/>
    </source>
</evidence>
<evidence type="ECO:0000256" key="6">
    <source>
        <dbReference type="ARBA" id="ARBA00022989"/>
    </source>
</evidence>
<comment type="subcellular location">
    <subcellularLocation>
        <location evidence="1 10">Cell membrane</location>
        <topology evidence="1 10">Multi-pass membrane protein</topology>
    </subcellularLocation>
</comment>
<protein>
    <recommendedName>
        <fullName evidence="10">Odorant receptor</fullName>
    </recommendedName>
</protein>
<dbReference type="AlphaFoldDB" id="A0A7M6UVT6"/>
<comment type="similarity">
    <text evidence="10">Belongs to the insect chemoreceptor superfamily. Heteromeric odorant receptor channel (TC 1.A.69) family.</text>
</comment>
<organism evidence="11 12">
    <name type="scientific">Nasonia vitripennis</name>
    <name type="common">Parasitic wasp</name>
    <dbReference type="NCBI Taxonomy" id="7425"/>
    <lineage>
        <taxon>Eukaryota</taxon>
        <taxon>Metazoa</taxon>
        <taxon>Ecdysozoa</taxon>
        <taxon>Arthropoda</taxon>
        <taxon>Hexapoda</taxon>
        <taxon>Insecta</taxon>
        <taxon>Pterygota</taxon>
        <taxon>Neoptera</taxon>
        <taxon>Endopterygota</taxon>
        <taxon>Hymenoptera</taxon>
        <taxon>Apocrita</taxon>
        <taxon>Proctotrupomorpha</taxon>
        <taxon>Chalcidoidea</taxon>
        <taxon>Pteromalidae</taxon>
        <taxon>Pteromalinae</taxon>
        <taxon>Nasonia</taxon>
    </lineage>
</organism>
<evidence type="ECO:0000256" key="7">
    <source>
        <dbReference type="ARBA" id="ARBA00023136"/>
    </source>
</evidence>
<dbReference type="InterPro" id="IPR004117">
    <property type="entry name" value="7tm6_olfct_rcpt"/>
</dbReference>
<sequence>MSDKIVMRHVRVALQVIGLWPGYTSSVGFVIAITWLLTCLTFQLWHAAVVFSKLDALMGNLGATMAVATATLKLIAFHVKGRNVKIVIKEILNDWAYENRSSNCEVMVQNTKRAKYLTKWITGAYNATVITYLVNAIIAYCSGITEQRLYVLPSKFPSFCKQSPVFEIVCFFQFSAALISTNVQVLVEGMLTVLVLHAGTKVFLLQKEIQKLSVICQSKTNNKEVISKSTIALINKHLNFIKFVKEVKDIYYFISFVHVFTFTFLHVIVGYMFIDTLERGDRSIKLFLYGLFTTRALASTTIYCIAGEYLMNQSMRIFDELYNSAWYEFDVPNIKAITFMIMKARNATSLTPASFGQLSLFYLTSVIRTSFSILSLTRATR</sequence>
<name>A0A7M6UVT6_NASVI</name>
<reference evidence="11" key="1">
    <citation type="submission" date="2021-01" db="UniProtKB">
        <authorList>
            <consortium name="EnsemblMetazoa"/>
        </authorList>
    </citation>
    <scope>IDENTIFICATION</scope>
</reference>
<dbReference type="Proteomes" id="UP000002358">
    <property type="component" value="Chromosome 3"/>
</dbReference>
<keyword evidence="5 10" id="KW-0552">Olfaction</keyword>
<dbReference type="GO" id="GO:0005886">
    <property type="term" value="C:plasma membrane"/>
    <property type="evidence" value="ECO:0007669"/>
    <property type="project" value="UniProtKB-SubCell"/>
</dbReference>
<evidence type="ECO:0000256" key="1">
    <source>
        <dbReference type="ARBA" id="ARBA00004651"/>
    </source>
</evidence>
<accession>A0A7M6UVT6</accession>
<evidence type="ECO:0000256" key="3">
    <source>
        <dbReference type="ARBA" id="ARBA00022606"/>
    </source>
</evidence>
<dbReference type="GO" id="GO:0004984">
    <property type="term" value="F:olfactory receptor activity"/>
    <property type="evidence" value="ECO:0007669"/>
    <property type="project" value="InterPro"/>
</dbReference>
<dbReference type="OrthoDB" id="6765072at2759"/>
<feature type="transmembrane region" description="Helical" evidence="10">
    <location>
        <begin position="286"/>
        <end position="306"/>
    </location>
</feature>
<dbReference type="EnsemblMetazoa" id="NM_001190575">
    <property type="protein sequence ID" value="NP_001177504"/>
    <property type="gene ID" value="GeneID_100463071"/>
</dbReference>
<dbReference type="CTD" id="5564844"/>
<dbReference type="PANTHER" id="PTHR21137:SF35">
    <property type="entry name" value="ODORANT RECEPTOR 19A-RELATED"/>
    <property type="match status" value="1"/>
</dbReference>
<dbReference type="GeneID" id="100463071"/>
<keyword evidence="2" id="KW-1003">Cell membrane</keyword>
<evidence type="ECO:0000256" key="4">
    <source>
        <dbReference type="ARBA" id="ARBA00022692"/>
    </source>
</evidence>
<comment type="caution">
    <text evidence="10">Lacks conserved residue(s) required for the propagation of feature annotation.</text>
</comment>
<keyword evidence="9 10" id="KW-0807">Transducer</keyword>
<dbReference type="Pfam" id="PF02949">
    <property type="entry name" value="7tm_6"/>
    <property type="match status" value="1"/>
</dbReference>
<dbReference type="InParanoid" id="A0A7M6UVT6"/>
<dbReference type="GO" id="GO:0007165">
    <property type="term" value="P:signal transduction"/>
    <property type="evidence" value="ECO:0007669"/>
    <property type="project" value="UniProtKB-KW"/>
</dbReference>
<evidence type="ECO:0000313" key="11">
    <source>
        <dbReference type="EnsemblMetazoa" id="NP_001177504"/>
    </source>
</evidence>
<feature type="transmembrane region" description="Helical" evidence="10">
    <location>
        <begin position="250"/>
        <end position="274"/>
    </location>
</feature>